<evidence type="ECO:0000313" key="3">
    <source>
        <dbReference type="Proteomes" id="UP000576225"/>
    </source>
</evidence>
<evidence type="ECO:0000256" key="1">
    <source>
        <dbReference type="SAM" id="MobiDB-lite"/>
    </source>
</evidence>
<name>A0A848AYA6_9BACT</name>
<gene>
    <name evidence="2" type="ORF">HF882_14885</name>
</gene>
<dbReference type="EMBL" id="JABAEW010000031">
    <property type="protein sequence ID" value="NMD87871.1"/>
    <property type="molecule type" value="Genomic_DNA"/>
</dbReference>
<comment type="caution">
    <text evidence="2">The sequence shown here is derived from an EMBL/GenBank/DDBJ whole genome shotgun (WGS) entry which is preliminary data.</text>
</comment>
<protein>
    <submittedName>
        <fullName evidence="2">Uncharacterized protein</fullName>
    </submittedName>
</protein>
<organism evidence="2 3">
    <name type="scientific">Victivallis vadensis</name>
    <dbReference type="NCBI Taxonomy" id="172901"/>
    <lineage>
        <taxon>Bacteria</taxon>
        <taxon>Pseudomonadati</taxon>
        <taxon>Lentisphaerota</taxon>
        <taxon>Lentisphaeria</taxon>
        <taxon>Victivallales</taxon>
        <taxon>Victivallaceae</taxon>
        <taxon>Victivallis</taxon>
    </lineage>
</organism>
<evidence type="ECO:0000313" key="2">
    <source>
        <dbReference type="EMBL" id="NMD87871.1"/>
    </source>
</evidence>
<feature type="region of interest" description="Disordered" evidence="1">
    <location>
        <begin position="32"/>
        <end position="65"/>
    </location>
</feature>
<dbReference type="Proteomes" id="UP000576225">
    <property type="component" value="Unassembled WGS sequence"/>
</dbReference>
<dbReference type="AlphaFoldDB" id="A0A848AYA6"/>
<accession>A0A848AYA6</accession>
<sequence>MPIEPTEEKNAVHGRNDTDVTVKGNYMIRVHPESARNRPMAAQEQKHTHQTAGQPSAAHSRHTVKQGKTNIESFYLFGHIPFLVRRFS</sequence>
<proteinExistence type="predicted"/>
<dbReference type="RefSeq" id="WP_168963168.1">
    <property type="nucleotide sequence ID" value="NZ_JABAEW010000031.1"/>
</dbReference>
<reference evidence="2 3" key="1">
    <citation type="submission" date="2020-04" db="EMBL/GenBank/DDBJ databases">
        <authorList>
            <person name="Hitch T.C.A."/>
            <person name="Wylensek D."/>
            <person name="Clavel T."/>
        </authorList>
    </citation>
    <scope>NUCLEOTIDE SEQUENCE [LARGE SCALE GENOMIC DNA]</scope>
    <source>
        <strain evidence="2 3">COR2-253-APC-1A</strain>
    </source>
</reference>